<organism evidence="5">
    <name type="scientific">Desertifilum tharense IPPAS B-1220</name>
    <dbReference type="NCBI Taxonomy" id="1781255"/>
    <lineage>
        <taxon>Bacteria</taxon>
        <taxon>Bacillati</taxon>
        <taxon>Cyanobacteriota</taxon>
        <taxon>Cyanophyceae</taxon>
        <taxon>Desertifilales</taxon>
        <taxon>Desertifilaceae</taxon>
        <taxon>Desertifilum</taxon>
    </lineage>
</organism>
<proteinExistence type="inferred from homology"/>
<accession>A0A1E5QDT5</accession>
<dbReference type="GO" id="GO:0016121">
    <property type="term" value="P:carotene catabolic process"/>
    <property type="evidence" value="ECO:0007669"/>
    <property type="project" value="TreeGrafter"/>
</dbReference>
<dbReference type="PANTHER" id="PTHR10543:SF139">
    <property type="entry name" value="DIOXYGENASE"/>
    <property type="match status" value="1"/>
</dbReference>
<feature type="binding site" evidence="4">
    <location>
        <position position="173"/>
    </location>
    <ligand>
        <name>Fe cation</name>
        <dbReference type="ChEBI" id="CHEBI:24875"/>
        <note>catalytic</note>
    </ligand>
</feature>
<keyword evidence="2 4" id="KW-0479">Metal-binding</keyword>
<dbReference type="STRING" id="1781255.BH720_22745"/>
<reference evidence="5" key="1">
    <citation type="submission" date="2016-09" db="EMBL/GenBank/DDBJ databases">
        <title>Draft genome of thermotolerant cyanobacterium Desertifilum sp. strain IPPAS B-1220.</title>
        <authorList>
            <person name="Sinetova M.A."/>
            <person name="Bolakhan K."/>
            <person name="Zayadan B.K."/>
            <person name="Mironov K.S."/>
            <person name="Ustinova V."/>
            <person name="Kupriyanova E.V."/>
            <person name="Sidorov R.A."/>
            <person name="Skrypnik A.N."/>
            <person name="Gogoleva N.E."/>
            <person name="Gogolev Y.V."/>
            <person name="Los D.A."/>
        </authorList>
    </citation>
    <scope>NUCLEOTIDE SEQUENCE [LARGE SCALE GENOMIC DNA]</scope>
    <source>
        <strain evidence="5">IPPAS B-1220</strain>
    </source>
</reference>
<evidence type="ECO:0000256" key="1">
    <source>
        <dbReference type="ARBA" id="ARBA00006787"/>
    </source>
</evidence>
<dbReference type="GO" id="GO:0010436">
    <property type="term" value="F:carotenoid dioxygenase activity"/>
    <property type="evidence" value="ECO:0007669"/>
    <property type="project" value="TreeGrafter"/>
</dbReference>
<dbReference type="GO" id="GO:0046872">
    <property type="term" value="F:metal ion binding"/>
    <property type="evidence" value="ECO:0007669"/>
    <property type="project" value="UniProtKB-KW"/>
</dbReference>
<sequence>MDVQTQAITRPTWGNALAQPATEFGLTPLPLLSGHIPQGLRGTLYRNGPGRLQRGGQRVGHWFDGDGAVLAVHFTDNGATGTYRYVQTQAYQQEAAQNRFLFPNYDMSAPGLLWERWGKPVKNAANTSVLALPNKLLTLWEGGQPHALDLQTLETLGLDDLGQLQSDFAYSAHPKVDPATGDIFNFGVKAGLNAQLYLYRSDATGKILQHNQIPLKGVPLIHDFVMAGAYLIFFIPPVRLNLLPAALGLTSFSDALEWKPSLGTDILVIDRQTLTLVSRATTEAWFQWHFSNGFVEPQGTIAIDFVRYADFYSTNQYLKEVATGKTQTTAKGELWRVQLDPQTAKVKQIQLLIDQHCEFPLVPSQFVGEDSRYTYLSCYRPGQKLGEDLLGAIALYDQQHDTLTVADLGENRYPTEPIHVVDADNPEGGWILTVVYDGNIHESEVWIYQCDRLNEEPICKLGLPSVIPMGFHGTWKPA</sequence>
<gene>
    <name evidence="5" type="ORF">BH720_22745</name>
</gene>
<keyword evidence="3 4" id="KW-0408">Iron</keyword>
<feature type="binding site" evidence="4">
    <location>
        <position position="289"/>
    </location>
    <ligand>
        <name>Fe cation</name>
        <dbReference type="ChEBI" id="CHEBI:24875"/>
        <note>catalytic</note>
    </ligand>
</feature>
<dbReference type="OrthoDB" id="6636843at2"/>
<dbReference type="EMBL" id="MJGC01000110">
    <property type="protein sequence ID" value="OEJ72797.1"/>
    <property type="molecule type" value="Genomic_DNA"/>
</dbReference>
<comment type="similarity">
    <text evidence="1">Belongs to the carotenoid oxygenase family.</text>
</comment>
<protein>
    <submittedName>
        <fullName evidence="5">Uncharacterized protein</fullName>
    </submittedName>
</protein>
<evidence type="ECO:0000256" key="4">
    <source>
        <dbReference type="PIRSR" id="PIRSR604294-1"/>
    </source>
</evidence>
<name>A0A1E5QDT5_9CYAN</name>
<feature type="binding site" evidence="4">
    <location>
        <position position="472"/>
    </location>
    <ligand>
        <name>Fe cation</name>
        <dbReference type="ChEBI" id="CHEBI:24875"/>
        <note>catalytic</note>
    </ligand>
</feature>
<dbReference type="PANTHER" id="PTHR10543">
    <property type="entry name" value="BETA-CAROTENE DIOXYGENASE"/>
    <property type="match status" value="1"/>
</dbReference>
<dbReference type="RefSeq" id="WP_069969513.1">
    <property type="nucleotide sequence ID" value="NZ_CM124774.1"/>
</dbReference>
<evidence type="ECO:0000256" key="2">
    <source>
        <dbReference type="ARBA" id="ARBA00022723"/>
    </source>
</evidence>
<dbReference type="Pfam" id="PF03055">
    <property type="entry name" value="RPE65"/>
    <property type="match status" value="1"/>
</dbReference>
<dbReference type="InterPro" id="IPR004294">
    <property type="entry name" value="Carotenoid_Oase"/>
</dbReference>
<evidence type="ECO:0000256" key="3">
    <source>
        <dbReference type="ARBA" id="ARBA00023004"/>
    </source>
</evidence>
<comment type="caution">
    <text evidence="5">The sequence shown here is derived from an EMBL/GenBank/DDBJ whole genome shotgun (WGS) entry which is preliminary data.</text>
</comment>
<feature type="binding site" evidence="4">
    <location>
        <position position="222"/>
    </location>
    <ligand>
        <name>Fe cation</name>
        <dbReference type="ChEBI" id="CHEBI:24875"/>
        <note>catalytic</note>
    </ligand>
</feature>
<comment type="cofactor">
    <cofactor evidence="4">
        <name>Fe(2+)</name>
        <dbReference type="ChEBI" id="CHEBI:29033"/>
    </cofactor>
    <text evidence="4">Binds 1 Fe(2+) ion per subunit.</text>
</comment>
<evidence type="ECO:0000313" key="5">
    <source>
        <dbReference type="EMBL" id="OEJ72797.1"/>
    </source>
</evidence>
<dbReference type="AlphaFoldDB" id="A0A1E5QDT5"/>